<dbReference type="AlphaFoldDB" id="A0AAD5Y7R2"/>
<gene>
    <name evidence="2" type="ORF">NLI96_g12275</name>
</gene>
<reference evidence="2" key="1">
    <citation type="submission" date="2022-07" db="EMBL/GenBank/DDBJ databases">
        <title>Genome Sequence of Physisporinus lineatus.</title>
        <authorList>
            <person name="Buettner E."/>
        </authorList>
    </citation>
    <scope>NUCLEOTIDE SEQUENCE</scope>
    <source>
        <strain evidence="2">VT162</strain>
    </source>
</reference>
<keyword evidence="3" id="KW-1185">Reference proteome</keyword>
<comment type="caution">
    <text evidence="2">The sequence shown here is derived from an EMBL/GenBank/DDBJ whole genome shotgun (WGS) entry which is preliminary data.</text>
</comment>
<feature type="region of interest" description="Disordered" evidence="1">
    <location>
        <begin position="104"/>
        <end position="129"/>
    </location>
</feature>
<name>A0AAD5Y7R2_9APHY</name>
<dbReference type="Proteomes" id="UP001212997">
    <property type="component" value="Unassembled WGS sequence"/>
</dbReference>
<dbReference type="EMBL" id="JANAWD010000989">
    <property type="protein sequence ID" value="KAJ3474751.1"/>
    <property type="molecule type" value="Genomic_DNA"/>
</dbReference>
<evidence type="ECO:0000313" key="3">
    <source>
        <dbReference type="Proteomes" id="UP001212997"/>
    </source>
</evidence>
<feature type="compositionally biased region" description="Polar residues" evidence="1">
    <location>
        <begin position="120"/>
        <end position="129"/>
    </location>
</feature>
<evidence type="ECO:0000256" key="1">
    <source>
        <dbReference type="SAM" id="MobiDB-lite"/>
    </source>
</evidence>
<organism evidence="2 3">
    <name type="scientific">Meripilus lineatus</name>
    <dbReference type="NCBI Taxonomy" id="2056292"/>
    <lineage>
        <taxon>Eukaryota</taxon>
        <taxon>Fungi</taxon>
        <taxon>Dikarya</taxon>
        <taxon>Basidiomycota</taxon>
        <taxon>Agaricomycotina</taxon>
        <taxon>Agaricomycetes</taxon>
        <taxon>Polyporales</taxon>
        <taxon>Meripilaceae</taxon>
        <taxon>Meripilus</taxon>
    </lineage>
</organism>
<proteinExistence type="predicted"/>
<protein>
    <submittedName>
        <fullName evidence="2">Uncharacterized protein</fullName>
    </submittedName>
</protein>
<sequence length="408" mass="44945">MSTTPCTPHSRSFRSPTPALSVVILPESVSCTLTNTITASPEAGSGDSPDTLHQEFMESALGSLIRQLPSPRFGVEISPRQPRPICFYPNPIFQHHDVCTSALVNDSNVGPRDPHEDHSPLQTRSQSPFSSTLTCIAEEDFYSGCKSPKPVDDRTLDNAEGGNVYGVVTVNSSLQSLLKPEGDFVTLFNALSSHEALEGEYNISSLYGYGLVTRRRQPLAKRNMPQRAIDAIQSSIGGCFHSGSRPHVIRRHSTQLRSGHKTAHLVTESTVYEYIEDLAVPKAWFKANIDLILELYGKSHELQKEDVLLVVGTLEAPNYAIFVSDDHPDAQLDFNVFSSPRPSQPWGQFSISKASFLGSSRCPVYDEDVPKSVVQGKVSIVQKDRKKADAVLLARLRFQPGREDPTSR</sequence>
<accession>A0AAD5Y7R2</accession>
<evidence type="ECO:0000313" key="2">
    <source>
        <dbReference type="EMBL" id="KAJ3474751.1"/>
    </source>
</evidence>